<evidence type="ECO:0000313" key="1">
    <source>
        <dbReference type="EMBL" id="QDO97061.1"/>
    </source>
</evidence>
<dbReference type="OrthoDB" id="5525831at2"/>
<protein>
    <submittedName>
        <fullName evidence="1">DUF938 domain-containing protein</fullName>
    </submittedName>
</protein>
<reference evidence="1 2" key="1">
    <citation type="submission" date="2019-07" db="EMBL/GenBank/DDBJ databases">
        <title>Genome sequencing for Ferrovibrio sp. K5.</title>
        <authorList>
            <person name="Park S.-J."/>
        </authorList>
    </citation>
    <scope>NUCLEOTIDE SEQUENCE [LARGE SCALE GENOMIC DNA]</scope>
    <source>
        <strain evidence="1 2">K5</strain>
    </source>
</reference>
<dbReference type="PANTHER" id="PTHR20974">
    <property type="entry name" value="UPF0585 PROTEIN CG18661"/>
    <property type="match status" value="1"/>
</dbReference>
<proteinExistence type="predicted"/>
<name>A0A516GZV4_9PROT</name>
<dbReference type="SUPFAM" id="SSF53335">
    <property type="entry name" value="S-adenosyl-L-methionine-dependent methyltransferases"/>
    <property type="match status" value="1"/>
</dbReference>
<dbReference type="Pfam" id="PF06080">
    <property type="entry name" value="DUF938"/>
    <property type="match status" value="1"/>
</dbReference>
<sequence length="215" mass="23224">MTATPDTPRPDPRRHMPATLRNRDAILAVLQETLPRQGVLLEIASGSGEHAAFMAPQLTPLVWQPSDYEAENLPSIDAYAGDSRIANGGSGNILPAVQLDVTQPSWPVQAGIAALLCCNMIHIAPWAAAEGLFHGAAIILTKNAPFILYGPFRRNGAHTAPSNAAFDDSLQSRNADWGVRCLDTDVLPLAQRTGFVLERIVEMPANNLTVIFRKL</sequence>
<keyword evidence="2" id="KW-1185">Reference proteome</keyword>
<dbReference type="InterPro" id="IPR010342">
    <property type="entry name" value="DUF938"/>
</dbReference>
<dbReference type="EMBL" id="CP041636">
    <property type="protein sequence ID" value="QDO97061.1"/>
    <property type="molecule type" value="Genomic_DNA"/>
</dbReference>
<dbReference type="KEGG" id="fer:FNB15_07135"/>
<dbReference type="PANTHER" id="PTHR20974:SF0">
    <property type="entry name" value="UPF0585 PROTEIN CG18661"/>
    <property type="match status" value="1"/>
</dbReference>
<dbReference type="AlphaFoldDB" id="A0A516GZV4"/>
<evidence type="ECO:0000313" key="2">
    <source>
        <dbReference type="Proteomes" id="UP000317496"/>
    </source>
</evidence>
<gene>
    <name evidence="1" type="ORF">FNB15_07135</name>
</gene>
<dbReference type="Proteomes" id="UP000317496">
    <property type="component" value="Chromosome"/>
</dbReference>
<dbReference type="RefSeq" id="WP_144068042.1">
    <property type="nucleotide sequence ID" value="NZ_CP041636.1"/>
</dbReference>
<dbReference type="InterPro" id="IPR029063">
    <property type="entry name" value="SAM-dependent_MTases_sf"/>
</dbReference>
<dbReference type="Gene3D" id="3.40.50.150">
    <property type="entry name" value="Vaccinia Virus protein VP39"/>
    <property type="match status" value="1"/>
</dbReference>
<organism evidence="1 2">
    <name type="scientific">Ferrovibrio terrae</name>
    <dbReference type="NCBI Taxonomy" id="2594003"/>
    <lineage>
        <taxon>Bacteria</taxon>
        <taxon>Pseudomonadati</taxon>
        <taxon>Pseudomonadota</taxon>
        <taxon>Alphaproteobacteria</taxon>
        <taxon>Rhodospirillales</taxon>
        <taxon>Rhodospirillaceae</taxon>
        <taxon>Ferrovibrio</taxon>
    </lineage>
</organism>
<accession>A0A516GZV4</accession>